<feature type="compositionally biased region" description="Low complexity" evidence="1">
    <location>
        <begin position="179"/>
        <end position="191"/>
    </location>
</feature>
<protein>
    <submittedName>
        <fullName evidence="2">Uncharacterized protein</fullName>
    </submittedName>
</protein>
<name>A0A6J4VWA2_9BACT</name>
<organism evidence="2">
    <name type="scientific">uncultured Thermomicrobiales bacterium</name>
    <dbReference type="NCBI Taxonomy" id="1645740"/>
    <lineage>
        <taxon>Bacteria</taxon>
        <taxon>Pseudomonadati</taxon>
        <taxon>Thermomicrobiota</taxon>
        <taxon>Thermomicrobia</taxon>
        <taxon>Thermomicrobiales</taxon>
        <taxon>environmental samples</taxon>
    </lineage>
</organism>
<evidence type="ECO:0000313" key="2">
    <source>
        <dbReference type="EMBL" id="CAA9586902.1"/>
    </source>
</evidence>
<reference evidence="2" key="1">
    <citation type="submission" date="2020-02" db="EMBL/GenBank/DDBJ databases">
        <authorList>
            <person name="Meier V. D."/>
        </authorList>
    </citation>
    <scope>NUCLEOTIDE SEQUENCE</scope>
    <source>
        <strain evidence="2">AVDCRST_MAG19</strain>
    </source>
</reference>
<feature type="region of interest" description="Disordered" evidence="1">
    <location>
        <begin position="1"/>
        <end position="255"/>
    </location>
</feature>
<feature type="compositionally biased region" description="Basic and acidic residues" evidence="1">
    <location>
        <begin position="129"/>
        <end position="140"/>
    </location>
</feature>
<evidence type="ECO:0000256" key="1">
    <source>
        <dbReference type="SAM" id="MobiDB-lite"/>
    </source>
</evidence>
<accession>A0A6J4VWA2</accession>
<dbReference type="AlphaFoldDB" id="A0A6J4VWA2"/>
<feature type="non-terminal residue" evidence="2">
    <location>
        <position position="1"/>
    </location>
</feature>
<feature type="compositionally biased region" description="Gly residues" evidence="1">
    <location>
        <begin position="45"/>
        <end position="66"/>
    </location>
</feature>
<dbReference type="EMBL" id="CADCWL010000263">
    <property type="protein sequence ID" value="CAA9586902.1"/>
    <property type="molecule type" value="Genomic_DNA"/>
</dbReference>
<feature type="non-terminal residue" evidence="2">
    <location>
        <position position="255"/>
    </location>
</feature>
<sequence>GHGGDGFAAGGWDLSGESSVGRRPRRAGGVAVGRRAIGGGRHDGAAGGHGPVRRAGGGARPAGDGGQHARRLGPRLGQRGLPRRQGCRPPSLPGADAGRRGAGAAGTGAGGTSGGVRERGAGAAGQHLRGGDDAPPRRVDAGAAPHARAHRRLPGRLRAGAAPAAGGGLRRGPLPPARLRPARLLGTGSPLLGPPGPEDRRSLAWGDQRAGAAAGERGVPGGAVERFTRAGGGADLLRRSSHRERGGGAAAAGKV</sequence>
<gene>
    <name evidence="2" type="ORF">AVDCRST_MAG19-4981</name>
</gene>
<proteinExistence type="predicted"/>
<feature type="compositionally biased region" description="Gly residues" evidence="1">
    <location>
        <begin position="100"/>
        <end position="114"/>
    </location>
</feature>